<dbReference type="HOGENOM" id="CLU_003703_13_3_1"/>
<name>A0A0C3GGU8_PILCF</name>
<dbReference type="STRING" id="765440.A0A0C3GGU8"/>
<proteinExistence type="predicted"/>
<dbReference type="Pfam" id="PF18758">
    <property type="entry name" value="KDZ"/>
    <property type="match status" value="1"/>
</dbReference>
<dbReference type="AlphaFoldDB" id="A0A0C3GGU8"/>
<keyword evidence="3" id="KW-1185">Reference proteome</keyword>
<feature type="domain" description="CxC2-like cysteine cluster KDZ transposase-associated" evidence="1">
    <location>
        <begin position="52"/>
        <end position="92"/>
    </location>
</feature>
<evidence type="ECO:0000313" key="2">
    <source>
        <dbReference type="EMBL" id="KIM89861.1"/>
    </source>
</evidence>
<dbReference type="OrthoDB" id="2682806at2759"/>
<dbReference type="InterPro" id="IPR040521">
    <property type="entry name" value="KDZ"/>
</dbReference>
<reference evidence="2 3" key="1">
    <citation type="submission" date="2014-04" db="EMBL/GenBank/DDBJ databases">
        <authorList>
            <consortium name="DOE Joint Genome Institute"/>
            <person name="Kuo A."/>
            <person name="Tarkka M."/>
            <person name="Buscot F."/>
            <person name="Kohler A."/>
            <person name="Nagy L.G."/>
            <person name="Floudas D."/>
            <person name="Copeland A."/>
            <person name="Barry K.W."/>
            <person name="Cichocki N."/>
            <person name="Veneault-Fourrey C."/>
            <person name="LaButti K."/>
            <person name="Lindquist E.A."/>
            <person name="Lipzen A."/>
            <person name="Lundell T."/>
            <person name="Morin E."/>
            <person name="Murat C."/>
            <person name="Sun H."/>
            <person name="Tunlid A."/>
            <person name="Henrissat B."/>
            <person name="Grigoriev I.V."/>
            <person name="Hibbett D.S."/>
            <person name="Martin F."/>
            <person name="Nordberg H.P."/>
            <person name="Cantor M.N."/>
            <person name="Hua S.X."/>
        </authorList>
    </citation>
    <scope>NUCLEOTIDE SEQUENCE [LARGE SCALE GENOMIC DNA]</scope>
    <source>
        <strain evidence="2 3">F 1598</strain>
    </source>
</reference>
<dbReference type="InParanoid" id="A0A0C3GGU8"/>
<evidence type="ECO:0000313" key="3">
    <source>
        <dbReference type="Proteomes" id="UP000054166"/>
    </source>
</evidence>
<feature type="non-terminal residue" evidence="2">
    <location>
        <position position="1"/>
    </location>
</feature>
<dbReference type="Proteomes" id="UP000054166">
    <property type="component" value="Unassembled WGS sequence"/>
</dbReference>
<gene>
    <name evidence="2" type="ORF">PILCRDRAFT_60613</name>
</gene>
<protein>
    <recommendedName>
        <fullName evidence="1">CxC2-like cysteine cluster KDZ transposase-associated domain-containing protein</fullName>
    </recommendedName>
</protein>
<reference evidence="3" key="2">
    <citation type="submission" date="2015-01" db="EMBL/GenBank/DDBJ databases">
        <title>Evolutionary Origins and Diversification of the Mycorrhizal Mutualists.</title>
        <authorList>
            <consortium name="DOE Joint Genome Institute"/>
            <consortium name="Mycorrhizal Genomics Consortium"/>
            <person name="Kohler A."/>
            <person name="Kuo A."/>
            <person name="Nagy L.G."/>
            <person name="Floudas D."/>
            <person name="Copeland A."/>
            <person name="Barry K.W."/>
            <person name="Cichocki N."/>
            <person name="Veneault-Fourrey C."/>
            <person name="LaButti K."/>
            <person name="Lindquist E.A."/>
            <person name="Lipzen A."/>
            <person name="Lundell T."/>
            <person name="Morin E."/>
            <person name="Murat C."/>
            <person name="Riley R."/>
            <person name="Ohm R."/>
            <person name="Sun H."/>
            <person name="Tunlid A."/>
            <person name="Henrissat B."/>
            <person name="Grigoriev I.V."/>
            <person name="Hibbett D.S."/>
            <person name="Martin F."/>
        </authorList>
    </citation>
    <scope>NUCLEOTIDE SEQUENCE [LARGE SCALE GENOMIC DNA]</scope>
    <source>
        <strain evidence="3">F 1598</strain>
    </source>
</reference>
<sequence length="890" mass="100408">DTVQMWNGLFFQRTTLRDLGLRVQLGHALGRSCPSRLAANVAFRVIHSNGIHHPKSAATFEVLRHFHLLNLQGKVTGYSFYHALEYQTDNTGLEPPPDRLQTFMLIVQEWRHTKMLKRAGRAFDPGGVLATPPGSLAIPCRACPLPNINLPRGWENVPPARAWLYMLMVAMDANFRLKSRLRGAMNKEPMLGLGWGYFVNNEPYSDFIKDYVDEEEIRTCVGFQALLNMLTKNAKGLRATGMAAVSCARHQLFRPLGMGDLQKGERQCNMDYLFASSIAGCGLKLVTISYDVGCQWFTKFWQRAQHLPAALGLSLPLLTIRALVPKFHLQSHIEACHSAFSFNFFKGGARTDGEGVERNWDGLNGQGPSTSEMLLGARWSTLDDCCGWLNWRKTMGLGNLLLKRLLLATTQANQSRADFVRFDSCLREENAGEVAEMERIVAAWEKDHSCPDPYRLPKSNVTLQQVRLLMAEEEKAKVEAGTSIMHDVSAGAFLLLGMDIQGLQQALRLHVKGKQKQTLLQKTSVVERRTIILKRIQRFREIQRVYMPGFDPKSHAHAEHLASTNPSHAVHVEDCKVYMPSELTESDRRKYCPGGLAAMEDRLHYAEASDSLENLRHQLRTSSFTNRFKVANVTGQIRNTRARETQHGIDDKVRAAELQYRRARAALLKLRGAGTWEETLRVLEQSDVRALNERELTAQEKEDIRRVRERAGVVVETEDADTERVLATVAAVGEGQRRPSWIWFTGSALESVNDPLTRAALHVEWAKAKARADRWEEEVILLDEEMRHVLEFCRWKSDWWLAQVPLRQGLHAQLAEGLTAYAEGQADMERRICLSWTTKWSQARELAVPILLAASGAAPTQEVATGSTNIMEIDIDEDYSGAAEDSDFEE</sequence>
<dbReference type="Pfam" id="PF18803">
    <property type="entry name" value="CxC2"/>
    <property type="match status" value="1"/>
</dbReference>
<dbReference type="EMBL" id="KN832974">
    <property type="protein sequence ID" value="KIM89861.1"/>
    <property type="molecule type" value="Genomic_DNA"/>
</dbReference>
<evidence type="ECO:0000259" key="1">
    <source>
        <dbReference type="Pfam" id="PF18803"/>
    </source>
</evidence>
<organism evidence="2 3">
    <name type="scientific">Piloderma croceum (strain F 1598)</name>
    <dbReference type="NCBI Taxonomy" id="765440"/>
    <lineage>
        <taxon>Eukaryota</taxon>
        <taxon>Fungi</taxon>
        <taxon>Dikarya</taxon>
        <taxon>Basidiomycota</taxon>
        <taxon>Agaricomycotina</taxon>
        <taxon>Agaricomycetes</taxon>
        <taxon>Agaricomycetidae</taxon>
        <taxon>Atheliales</taxon>
        <taxon>Atheliaceae</taxon>
        <taxon>Piloderma</taxon>
    </lineage>
</organism>
<accession>A0A0C3GGU8</accession>
<dbReference type="InterPro" id="IPR041457">
    <property type="entry name" value="CxC2_KDZ-assoc"/>
</dbReference>